<keyword evidence="5" id="KW-1185">Reference proteome</keyword>
<evidence type="ECO:0000313" key="4">
    <source>
        <dbReference type="EMBL" id="MBC9794341.1"/>
    </source>
</evidence>
<evidence type="ECO:0000256" key="1">
    <source>
        <dbReference type="SAM" id="Coils"/>
    </source>
</evidence>
<dbReference type="Proteomes" id="UP000653730">
    <property type="component" value="Unassembled WGS sequence"/>
</dbReference>
<proteinExistence type="predicted"/>
<organism evidence="4 5">
    <name type="scientific">Sinomicrobium weinanense</name>
    <dbReference type="NCBI Taxonomy" id="2842200"/>
    <lineage>
        <taxon>Bacteria</taxon>
        <taxon>Pseudomonadati</taxon>
        <taxon>Bacteroidota</taxon>
        <taxon>Flavobacteriia</taxon>
        <taxon>Flavobacteriales</taxon>
        <taxon>Flavobacteriaceae</taxon>
        <taxon>Sinomicrobium</taxon>
    </lineage>
</organism>
<feature type="signal peptide" evidence="3">
    <location>
        <begin position="1"/>
        <end position="23"/>
    </location>
</feature>
<feature type="chain" id="PRO_5038139573" evidence="3">
    <location>
        <begin position="24"/>
        <end position="512"/>
    </location>
</feature>
<accession>A0A926JNA0</accession>
<name>A0A926JNA0_9FLAO</name>
<keyword evidence="3" id="KW-0732">Signal</keyword>
<dbReference type="EMBL" id="JACVDC010000001">
    <property type="protein sequence ID" value="MBC9794341.1"/>
    <property type="molecule type" value="Genomic_DNA"/>
</dbReference>
<dbReference type="RefSeq" id="WP_187963503.1">
    <property type="nucleotide sequence ID" value="NZ_JACVDC010000001.1"/>
</dbReference>
<evidence type="ECO:0000256" key="2">
    <source>
        <dbReference type="SAM" id="MobiDB-lite"/>
    </source>
</evidence>
<dbReference type="AlphaFoldDB" id="A0A926JNA0"/>
<reference evidence="4 5" key="1">
    <citation type="submission" date="2020-09" db="EMBL/GenBank/DDBJ databases">
        <title>Sinomicrobium weinanense sp. nov., a halophilic bacteria isolated from saline-alkali soil.</title>
        <authorList>
            <person name="Wu P."/>
            <person name="Ren H."/>
            <person name="Mei Y."/>
            <person name="Liang Y."/>
            <person name="Chen Z."/>
        </authorList>
    </citation>
    <scope>NUCLEOTIDE SEQUENCE [LARGE SCALE GENOMIC DNA]</scope>
    <source>
        <strain evidence="4 5">FJxs</strain>
    </source>
</reference>
<gene>
    <name evidence="4" type="ORF">IBL28_00060</name>
</gene>
<evidence type="ECO:0000313" key="5">
    <source>
        <dbReference type="Proteomes" id="UP000653730"/>
    </source>
</evidence>
<comment type="caution">
    <text evidence="4">The sequence shown here is derived from an EMBL/GenBank/DDBJ whole genome shotgun (WGS) entry which is preliminary data.</text>
</comment>
<feature type="region of interest" description="Disordered" evidence="2">
    <location>
        <begin position="483"/>
        <end position="512"/>
    </location>
</feature>
<evidence type="ECO:0000256" key="3">
    <source>
        <dbReference type="SAM" id="SignalP"/>
    </source>
</evidence>
<feature type="coiled-coil region" evidence="1">
    <location>
        <begin position="193"/>
        <end position="220"/>
    </location>
</feature>
<sequence>MNSSFRMIFVVMACCLLSLNGQAQILKKVMKKVRKITAKVDPHAWKPGSAITTSINDTLYGFNWFDEDFFDPEMANTITSFKLKPGYYKATVRSYCLKAGVYGPTQGDGYQIAKLKGLKAGIINSILKRSVDFPDIPQSDVQTLIWGIEAGAKFSDYPLDFQSRVKPLLTAREILTLQVNVKEIAGKHLPEEIKSLTNTYMSLRDRMQSAQMQYSELEAIAVKTGVAPMGSGSKIIDKGIWSYIGRGFYLRSNSRGYSETDIKLYRPAQLDIVKDEKGRVTTISYEGNSIQIQYNDSVGETVFPYGQINVPVWKIEGITFVGQDPGQRKVIENGAWIFRGSFGELAEVMEKTPNPGEREQPGFEGHGPYMPDITPDFSIQQAQKPTWEQIKGRYQELKKWVDQYKEYKGYLDEAGEFTDVKPTEEYLNEADINKRIYDGIKVAMNPTDIKGRSNWMRNHFKMIMDMWINSICALRGGCGDGDNDAKSPDLPSYVAQPGNTNKQRIGLSEYKE</sequence>
<keyword evidence="1" id="KW-0175">Coiled coil</keyword>
<protein>
    <submittedName>
        <fullName evidence="4">Uncharacterized protein</fullName>
    </submittedName>
</protein>